<dbReference type="PROSITE" id="PS50088">
    <property type="entry name" value="ANK_REPEAT"/>
    <property type="match status" value="1"/>
</dbReference>
<proteinExistence type="predicted"/>
<accession>K3WGY3</accession>
<dbReference type="VEuPathDB" id="FungiDB:PYU1_G004214"/>
<keyword evidence="4" id="KW-0175">Coiled coil</keyword>
<dbReference type="SUPFAM" id="SSF48403">
    <property type="entry name" value="Ankyrin repeat"/>
    <property type="match status" value="1"/>
</dbReference>
<dbReference type="InterPro" id="IPR002110">
    <property type="entry name" value="Ankyrin_rpt"/>
</dbReference>
<name>K3WGY3_GLOUD</name>
<dbReference type="OMA" id="GHLRNQY"/>
<reference evidence="6" key="2">
    <citation type="submission" date="2010-04" db="EMBL/GenBank/DDBJ databases">
        <authorList>
            <person name="Buell R."/>
            <person name="Hamilton J."/>
            <person name="Hostetler J."/>
        </authorList>
    </citation>
    <scope>NUCLEOTIDE SEQUENCE [LARGE SCALE GENOMIC DNA]</scope>
    <source>
        <strain evidence="6">DAOM:BR144</strain>
    </source>
</reference>
<dbReference type="HOGENOM" id="CLU_045208_0_0_1"/>
<evidence type="ECO:0000256" key="3">
    <source>
        <dbReference type="PROSITE-ProRule" id="PRU00023"/>
    </source>
</evidence>
<evidence type="ECO:0000256" key="4">
    <source>
        <dbReference type="SAM" id="Coils"/>
    </source>
</evidence>
<dbReference type="Pfam" id="PF00023">
    <property type="entry name" value="Ank"/>
    <property type="match status" value="1"/>
</dbReference>
<dbReference type="PANTHER" id="PTHR24189:SF50">
    <property type="entry name" value="ANKYRIN REPEAT AND SOCS BOX PROTEIN 2"/>
    <property type="match status" value="1"/>
</dbReference>
<dbReference type="EMBL" id="GL376567">
    <property type="status" value="NOT_ANNOTATED_CDS"/>
    <property type="molecule type" value="Genomic_DNA"/>
</dbReference>
<evidence type="ECO:0000313" key="5">
    <source>
        <dbReference type="EnsemblProtists" id="PYU1_T004224"/>
    </source>
</evidence>
<evidence type="ECO:0000256" key="2">
    <source>
        <dbReference type="ARBA" id="ARBA00023043"/>
    </source>
</evidence>
<dbReference type="InterPro" id="IPR036770">
    <property type="entry name" value="Ankyrin_rpt-contain_sf"/>
</dbReference>
<dbReference type="InterPro" id="IPR050745">
    <property type="entry name" value="Multifunctional_regulatory"/>
</dbReference>
<dbReference type="EnsemblProtists" id="PYU1_T004224">
    <property type="protein sequence ID" value="PYU1_T004224"/>
    <property type="gene ID" value="PYU1_G004214"/>
</dbReference>
<feature type="coiled-coil region" evidence="4">
    <location>
        <begin position="24"/>
        <end position="58"/>
    </location>
</feature>
<dbReference type="STRING" id="431595.K3WGY3"/>
<dbReference type="Gene3D" id="1.25.40.20">
    <property type="entry name" value="Ankyrin repeat-containing domain"/>
    <property type="match status" value="1"/>
</dbReference>
<evidence type="ECO:0000256" key="1">
    <source>
        <dbReference type="ARBA" id="ARBA00022737"/>
    </source>
</evidence>
<keyword evidence="1" id="KW-0677">Repeat</keyword>
<dbReference type="PANTHER" id="PTHR24189">
    <property type="entry name" value="MYOTROPHIN"/>
    <property type="match status" value="1"/>
</dbReference>
<organism evidence="5 6">
    <name type="scientific">Globisporangium ultimum (strain ATCC 200006 / CBS 805.95 / DAOM BR144)</name>
    <name type="common">Pythium ultimum</name>
    <dbReference type="NCBI Taxonomy" id="431595"/>
    <lineage>
        <taxon>Eukaryota</taxon>
        <taxon>Sar</taxon>
        <taxon>Stramenopiles</taxon>
        <taxon>Oomycota</taxon>
        <taxon>Peronosporomycetes</taxon>
        <taxon>Pythiales</taxon>
        <taxon>Pythiaceae</taxon>
        <taxon>Globisporangium</taxon>
    </lineage>
</organism>
<keyword evidence="2 3" id="KW-0040">ANK repeat</keyword>
<dbReference type="InParanoid" id="K3WGY3"/>
<dbReference type="eggNOG" id="ENOG502SFAS">
    <property type="taxonomic scope" value="Eukaryota"/>
</dbReference>
<feature type="repeat" description="ANK" evidence="3">
    <location>
        <begin position="273"/>
        <end position="305"/>
    </location>
</feature>
<reference evidence="6" key="1">
    <citation type="journal article" date="2010" name="Genome Biol.">
        <title>Genome sequence of the necrotrophic plant pathogen Pythium ultimum reveals original pathogenicity mechanisms and effector repertoire.</title>
        <authorList>
            <person name="Levesque C.A."/>
            <person name="Brouwer H."/>
            <person name="Cano L."/>
            <person name="Hamilton J.P."/>
            <person name="Holt C."/>
            <person name="Huitema E."/>
            <person name="Raffaele S."/>
            <person name="Robideau G.P."/>
            <person name="Thines M."/>
            <person name="Win J."/>
            <person name="Zerillo M.M."/>
            <person name="Beakes G.W."/>
            <person name="Boore J.L."/>
            <person name="Busam D."/>
            <person name="Dumas B."/>
            <person name="Ferriera S."/>
            <person name="Fuerstenberg S.I."/>
            <person name="Gachon C.M."/>
            <person name="Gaulin E."/>
            <person name="Govers F."/>
            <person name="Grenville-Briggs L."/>
            <person name="Horner N."/>
            <person name="Hostetler J."/>
            <person name="Jiang R.H."/>
            <person name="Johnson J."/>
            <person name="Krajaejun T."/>
            <person name="Lin H."/>
            <person name="Meijer H.J."/>
            <person name="Moore B."/>
            <person name="Morris P."/>
            <person name="Phuntmart V."/>
            <person name="Puiu D."/>
            <person name="Shetty J."/>
            <person name="Stajich J.E."/>
            <person name="Tripathy S."/>
            <person name="Wawra S."/>
            <person name="van West P."/>
            <person name="Whitty B.R."/>
            <person name="Coutinho P.M."/>
            <person name="Henrissat B."/>
            <person name="Martin F."/>
            <person name="Thomas P.D."/>
            <person name="Tyler B.M."/>
            <person name="De Vries R.P."/>
            <person name="Kamoun S."/>
            <person name="Yandell M."/>
            <person name="Tisserat N."/>
            <person name="Buell C.R."/>
        </authorList>
    </citation>
    <scope>NUCLEOTIDE SEQUENCE</scope>
    <source>
        <strain evidence="6">DAOM:BR144</strain>
    </source>
</reference>
<keyword evidence="6" id="KW-1185">Reference proteome</keyword>
<dbReference type="AlphaFoldDB" id="K3WGY3"/>
<dbReference type="SMART" id="SM00248">
    <property type="entry name" value="ANK"/>
    <property type="match status" value="2"/>
</dbReference>
<sequence>MARRIAKHAVVAAADDEDEVEQRRVEHLRRHNELLLQKQRLETERRLHERERDQAEIAKRIDDTRAENHKTKLHHATQPARLPGIYTHIDDLPPDTLRLIADQQSLRDMAPLNTRGKYHARYMKHRYPIAGAQLKLENERELCIAAKKRLLLQNVIPAATSAQEDTTTSSLLRKSHSLGSDFGTYRKLDFYVDKITGMLQQAQTDATQFHKDRQVRFVQVQHAEGLEQFWRLFHASHKREVVAWLNAHIFVDVNVPVRLIDASQGRVEPNKELGLTPLMAACRCLCVEMVQALLEQGAVVHLVTANRDTALHFIWKDWPLAAPSTTTSSSLKDVTEMAVKAKNSLRILTVLIAHDADVNAQLGLEDCVKLLIAHHADARTRDRHDKHAIQYAQEHNHDTLYRILLHHDVIERTKAREAERKRCEALLKQGRGALTANWSQPPEKLLAKLLVEDQRAGHLRNQYVDRKGQVIVCDDDDD</sequence>
<evidence type="ECO:0000313" key="6">
    <source>
        <dbReference type="Proteomes" id="UP000019132"/>
    </source>
</evidence>
<reference evidence="5" key="3">
    <citation type="submission" date="2015-02" db="UniProtKB">
        <authorList>
            <consortium name="EnsemblProtists"/>
        </authorList>
    </citation>
    <scope>IDENTIFICATION</scope>
    <source>
        <strain evidence="5">DAOM BR144</strain>
    </source>
</reference>
<dbReference type="Proteomes" id="UP000019132">
    <property type="component" value="Unassembled WGS sequence"/>
</dbReference>
<protein>
    <submittedName>
        <fullName evidence="5">Uncharacterized protein</fullName>
    </submittedName>
</protein>